<sequence>MGAMNARMRQVGEGAAGDPNRSAQILIALAKRDEIPDNLPLGVNATEMSVAQDRCLLEANLRWGGVSRLADFGEPFPVEFPQL</sequence>
<reference evidence="2" key="1">
    <citation type="journal article" date="2019" name="Int. J. Syst. Evol. Microbiol.">
        <title>The Global Catalogue of Microorganisms (GCM) 10K type strain sequencing project: providing services to taxonomists for standard genome sequencing and annotation.</title>
        <authorList>
            <consortium name="The Broad Institute Genomics Platform"/>
            <consortium name="The Broad Institute Genome Sequencing Center for Infectious Disease"/>
            <person name="Wu L."/>
            <person name="Ma J."/>
        </authorList>
    </citation>
    <scope>NUCLEOTIDE SEQUENCE [LARGE SCALE GENOMIC DNA]</scope>
    <source>
        <strain evidence="2">JCM 17975</strain>
    </source>
</reference>
<dbReference type="EMBL" id="BAABHM010000011">
    <property type="protein sequence ID" value="GAA4700602.1"/>
    <property type="molecule type" value="Genomic_DNA"/>
</dbReference>
<evidence type="ECO:0000313" key="2">
    <source>
        <dbReference type="Proteomes" id="UP001500843"/>
    </source>
</evidence>
<gene>
    <name evidence="1" type="ORF">GCM10023198_21790</name>
</gene>
<proteinExistence type="predicted"/>
<evidence type="ECO:0000313" key="1">
    <source>
        <dbReference type="EMBL" id="GAA4700602.1"/>
    </source>
</evidence>
<accession>A0ABP8X5J5</accession>
<dbReference type="Proteomes" id="UP001500843">
    <property type="component" value="Unassembled WGS sequence"/>
</dbReference>
<protein>
    <submittedName>
        <fullName evidence="1">Uncharacterized protein</fullName>
    </submittedName>
</protein>
<name>A0ABP8X5J5_9MICO</name>
<organism evidence="1 2">
    <name type="scientific">Promicromonospora umidemergens</name>
    <dbReference type="NCBI Taxonomy" id="629679"/>
    <lineage>
        <taxon>Bacteria</taxon>
        <taxon>Bacillati</taxon>
        <taxon>Actinomycetota</taxon>
        <taxon>Actinomycetes</taxon>
        <taxon>Micrococcales</taxon>
        <taxon>Promicromonosporaceae</taxon>
        <taxon>Promicromonospora</taxon>
    </lineage>
</organism>
<comment type="caution">
    <text evidence="1">The sequence shown here is derived from an EMBL/GenBank/DDBJ whole genome shotgun (WGS) entry which is preliminary data.</text>
</comment>
<keyword evidence="2" id="KW-1185">Reference proteome</keyword>